<dbReference type="PANTHER" id="PTHR13794">
    <property type="entry name" value="ENOLASE SUPERFAMILY, MANDELATE RACEMASE"/>
    <property type="match status" value="1"/>
</dbReference>
<evidence type="ECO:0000256" key="2">
    <source>
        <dbReference type="ARBA" id="ARBA00022723"/>
    </source>
</evidence>
<evidence type="ECO:0000313" key="6">
    <source>
        <dbReference type="Proteomes" id="UP000254387"/>
    </source>
</evidence>
<protein>
    <submittedName>
        <fullName evidence="5">Putative mandelate racemase / muconate lactonizing enzyme</fullName>
    </submittedName>
</protein>
<dbReference type="GO" id="GO:0016836">
    <property type="term" value="F:hydro-lyase activity"/>
    <property type="evidence" value="ECO:0007669"/>
    <property type="project" value="TreeGrafter"/>
</dbReference>
<keyword evidence="2" id="KW-0479">Metal-binding</keyword>
<comment type="cofactor">
    <cofactor evidence="1">
        <name>Mg(2+)</name>
        <dbReference type="ChEBI" id="CHEBI:18420"/>
    </cofactor>
</comment>
<gene>
    <name evidence="5" type="ORF">NCTC5053_06386</name>
</gene>
<dbReference type="Proteomes" id="UP000254387">
    <property type="component" value="Unassembled WGS sequence"/>
</dbReference>
<dbReference type="InterPro" id="IPR046945">
    <property type="entry name" value="RHMD-like"/>
</dbReference>
<evidence type="ECO:0000256" key="3">
    <source>
        <dbReference type="ARBA" id="ARBA00022842"/>
    </source>
</evidence>
<reference evidence="5 6" key="1">
    <citation type="submission" date="2018-06" db="EMBL/GenBank/DDBJ databases">
        <authorList>
            <consortium name="Pathogen Informatics"/>
            <person name="Doyle S."/>
        </authorList>
    </citation>
    <scope>NUCLEOTIDE SEQUENCE [LARGE SCALE GENOMIC DNA]</scope>
    <source>
        <strain evidence="5 6">NCTC5053</strain>
    </source>
</reference>
<feature type="domain" description="Enolase C-terminal" evidence="4">
    <location>
        <begin position="2"/>
        <end position="58"/>
    </location>
</feature>
<accession>A0A378C4T1</accession>
<evidence type="ECO:0000259" key="4">
    <source>
        <dbReference type="Pfam" id="PF13378"/>
    </source>
</evidence>
<dbReference type="EMBL" id="UGMN01000004">
    <property type="protein sequence ID" value="STV60256.1"/>
    <property type="molecule type" value="Genomic_DNA"/>
</dbReference>
<proteinExistence type="predicted"/>
<dbReference type="Pfam" id="PF13378">
    <property type="entry name" value="MR_MLE_C"/>
    <property type="match status" value="1"/>
</dbReference>
<evidence type="ECO:0000313" key="5">
    <source>
        <dbReference type="EMBL" id="STV60256.1"/>
    </source>
</evidence>
<dbReference type="Gene3D" id="3.20.20.120">
    <property type="entry name" value="Enolase-like C-terminal domain"/>
    <property type="match status" value="1"/>
</dbReference>
<name>A0A378C4T1_KLEPN</name>
<dbReference type="AlphaFoldDB" id="A0A378C4T1"/>
<dbReference type="InterPro" id="IPR036849">
    <property type="entry name" value="Enolase-like_C_sf"/>
</dbReference>
<organism evidence="5 6">
    <name type="scientific">Klebsiella pneumoniae</name>
    <dbReference type="NCBI Taxonomy" id="573"/>
    <lineage>
        <taxon>Bacteria</taxon>
        <taxon>Pseudomonadati</taxon>
        <taxon>Pseudomonadota</taxon>
        <taxon>Gammaproteobacteria</taxon>
        <taxon>Enterobacterales</taxon>
        <taxon>Enterobacteriaceae</taxon>
        <taxon>Klebsiella/Raoultella group</taxon>
        <taxon>Klebsiella</taxon>
        <taxon>Klebsiella pneumoniae complex</taxon>
    </lineage>
</organism>
<dbReference type="SUPFAM" id="SSF51604">
    <property type="entry name" value="Enolase C-terminal domain-like"/>
    <property type="match status" value="1"/>
</dbReference>
<dbReference type="GO" id="GO:0000287">
    <property type="term" value="F:magnesium ion binding"/>
    <property type="evidence" value="ECO:0007669"/>
    <property type="project" value="TreeGrafter"/>
</dbReference>
<dbReference type="GO" id="GO:0016052">
    <property type="term" value="P:carbohydrate catabolic process"/>
    <property type="evidence" value="ECO:0007669"/>
    <property type="project" value="TreeGrafter"/>
</dbReference>
<keyword evidence="3" id="KW-0460">Magnesium</keyword>
<evidence type="ECO:0000256" key="1">
    <source>
        <dbReference type="ARBA" id="ARBA00001946"/>
    </source>
</evidence>
<dbReference type="PANTHER" id="PTHR13794:SF58">
    <property type="entry name" value="MITOCHONDRIAL ENOLASE SUPERFAMILY MEMBER 1"/>
    <property type="match status" value="1"/>
</dbReference>
<sequence length="87" mass="9799">MDIKACAAVREAVGPHIDLMIDGYHWYSRAEALWIGKELEKLNFAWFEEPMEEDSMSSLCRGWRKTCRFPSSGRRASAASTTCAPNG</sequence>
<dbReference type="InterPro" id="IPR029065">
    <property type="entry name" value="Enolase_C-like"/>
</dbReference>